<comment type="similarity">
    <text evidence="1">Belongs to the CNKSR family.</text>
</comment>
<dbReference type="InterPro" id="IPR036034">
    <property type="entry name" value="PDZ_sf"/>
</dbReference>
<evidence type="ECO:0000259" key="4">
    <source>
        <dbReference type="PROSITE" id="PS50106"/>
    </source>
</evidence>
<dbReference type="SUPFAM" id="SSF50156">
    <property type="entry name" value="PDZ domain-like"/>
    <property type="match status" value="1"/>
</dbReference>
<evidence type="ECO:0000313" key="6">
    <source>
        <dbReference type="Proteomes" id="UP001608902"/>
    </source>
</evidence>
<sequence length="549" mass="61977">MGVHEVIRPRNEAISLYTPPAPTSFASVVEAWTTEQLIQWMQGIDDAILPYLDCFAKNKVDGRSVFLLDDADLMNIGIDCFGVRAIITQAIQLLHHFCYELATENVQSLCLNVMVSARELVNEVQTAEWRSARAPSRAHLTAIHSAVYLAVSNVNEALKKLFHWLERRPLERHTSYKNMKDDLRLMQIDLLHSTKAQSKKMRLSFSLLIKNANRIIEKCDDILKNGSDHLLIQVSYLERAVLRKSKASSEWGIILQSSYQGVHEINELRSHSPADACEKIDVGDEIIQINGETVVGWDLGKVAQKISTCDQMKETSIYELVLLLKKMPADSDGSYSFHRFHSGQPYQLRSKRRRTGLLELSPSVRELFSPFYSKTPSCSIKQKRRSSSLPFLKQNSHLTVSNSQASISYLSENPSVISQFNSQVSSRRASVPCTSLNRDELSLSSGMLLNVELPLKQSPNREENTNLEPRKGELDDRDQIDSNISFEPDEYAVIDLLDEAELCSVDSSSLERQRCLTFACSSACRLTGRLETQRNKVVLRGGLNELLEV</sequence>
<dbReference type="Pfam" id="PF00595">
    <property type="entry name" value="PDZ"/>
    <property type="match status" value="1"/>
</dbReference>
<feature type="domain" description="SAM" evidence="3">
    <location>
        <begin position="32"/>
        <end position="97"/>
    </location>
</feature>
<evidence type="ECO:0000256" key="2">
    <source>
        <dbReference type="SAM" id="MobiDB-lite"/>
    </source>
</evidence>
<feature type="domain" description="PDZ" evidence="4">
    <location>
        <begin position="239"/>
        <end position="296"/>
    </location>
</feature>
<evidence type="ECO:0000256" key="1">
    <source>
        <dbReference type="ARBA" id="ARBA00009498"/>
    </source>
</evidence>
<organism evidence="5 6">
    <name type="scientific">Gnathostoma spinigerum</name>
    <dbReference type="NCBI Taxonomy" id="75299"/>
    <lineage>
        <taxon>Eukaryota</taxon>
        <taxon>Metazoa</taxon>
        <taxon>Ecdysozoa</taxon>
        <taxon>Nematoda</taxon>
        <taxon>Chromadorea</taxon>
        <taxon>Rhabditida</taxon>
        <taxon>Spirurina</taxon>
        <taxon>Gnathostomatomorpha</taxon>
        <taxon>Gnathostomatoidea</taxon>
        <taxon>Gnathostomatidae</taxon>
        <taxon>Gnathostoma</taxon>
    </lineage>
</organism>
<reference evidence="5 6" key="1">
    <citation type="submission" date="2024-08" db="EMBL/GenBank/DDBJ databases">
        <title>Gnathostoma spinigerum genome.</title>
        <authorList>
            <person name="Gonzalez-Bertolin B."/>
            <person name="Monzon S."/>
            <person name="Zaballos A."/>
            <person name="Jimenez P."/>
            <person name="Dekumyoy P."/>
            <person name="Varona S."/>
            <person name="Cuesta I."/>
            <person name="Sumanam S."/>
            <person name="Adisakwattana P."/>
            <person name="Gasser R.B."/>
            <person name="Hernandez-Gonzalez A."/>
            <person name="Young N.D."/>
            <person name="Perteguer M.J."/>
        </authorList>
    </citation>
    <scope>NUCLEOTIDE SEQUENCE [LARGE SCALE GENOMIC DNA]</scope>
    <source>
        <strain evidence="5">AL3</strain>
        <tissue evidence="5">Liver</tissue>
    </source>
</reference>
<dbReference type="PROSITE" id="PS50106">
    <property type="entry name" value="PDZ"/>
    <property type="match status" value="1"/>
</dbReference>
<dbReference type="EMBL" id="JBGFUD010008345">
    <property type="protein sequence ID" value="MFH4982026.1"/>
    <property type="molecule type" value="Genomic_DNA"/>
</dbReference>
<evidence type="ECO:0000313" key="5">
    <source>
        <dbReference type="EMBL" id="MFH4982026.1"/>
    </source>
</evidence>
<name>A0ABD6EQA8_9BILA</name>
<dbReference type="PROSITE" id="PS50105">
    <property type="entry name" value="SAM_DOMAIN"/>
    <property type="match status" value="1"/>
</dbReference>
<dbReference type="Gene3D" id="1.10.150.50">
    <property type="entry name" value="Transcription Factor, Ets-1"/>
    <property type="match status" value="1"/>
</dbReference>
<accession>A0ABD6EQA8</accession>
<evidence type="ECO:0000259" key="3">
    <source>
        <dbReference type="PROSITE" id="PS50105"/>
    </source>
</evidence>
<dbReference type="Pfam" id="PF10534">
    <property type="entry name" value="CRIC_ras_sig"/>
    <property type="match status" value="1"/>
</dbReference>
<dbReference type="InterPro" id="IPR051566">
    <property type="entry name" value="CNKSR"/>
</dbReference>
<dbReference type="InterPro" id="IPR013761">
    <property type="entry name" value="SAM/pointed_sf"/>
</dbReference>
<dbReference type="Pfam" id="PF00536">
    <property type="entry name" value="SAM_1"/>
    <property type="match status" value="1"/>
</dbReference>
<proteinExistence type="inferred from homology"/>
<feature type="compositionally biased region" description="Basic and acidic residues" evidence="2">
    <location>
        <begin position="459"/>
        <end position="475"/>
    </location>
</feature>
<feature type="region of interest" description="Disordered" evidence="2">
    <location>
        <begin position="455"/>
        <end position="475"/>
    </location>
</feature>
<protein>
    <recommendedName>
        <fullName evidence="7">Connector enhancer of kinase suppressor of ras 2</fullName>
    </recommendedName>
</protein>
<dbReference type="InterPro" id="IPR001660">
    <property type="entry name" value="SAM"/>
</dbReference>
<dbReference type="SMART" id="SM00454">
    <property type="entry name" value="SAM"/>
    <property type="match status" value="1"/>
</dbReference>
<dbReference type="AlphaFoldDB" id="A0ABD6EQA8"/>
<gene>
    <name evidence="5" type="ORF">AB6A40_008735</name>
</gene>
<evidence type="ECO:0008006" key="7">
    <source>
        <dbReference type="Google" id="ProtNLM"/>
    </source>
</evidence>
<keyword evidence="6" id="KW-1185">Reference proteome</keyword>
<dbReference type="PANTHER" id="PTHR12844:SF42">
    <property type="entry name" value="CONNECTOR ENHANCER OF KSR PROTEIN CNK"/>
    <property type="match status" value="1"/>
</dbReference>
<comment type="caution">
    <text evidence="5">The sequence shown here is derived from an EMBL/GenBank/DDBJ whole genome shotgun (WGS) entry which is preliminary data.</text>
</comment>
<dbReference type="PANTHER" id="PTHR12844">
    <property type="entry name" value="CONNECTOR ENCHANCER OF KINASE SUPPRESSOR OF RAS"/>
    <property type="match status" value="1"/>
</dbReference>
<dbReference type="InterPro" id="IPR001478">
    <property type="entry name" value="PDZ"/>
</dbReference>
<dbReference type="SUPFAM" id="SSF47769">
    <property type="entry name" value="SAM/Pointed domain"/>
    <property type="match status" value="1"/>
</dbReference>
<dbReference type="Gene3D" id="2.30.42.10">
    <property type="match status" value="1"/>
</dbReference>
<dbReference type="InterPro" id="IPR017874">
    <property type="entry name" value="CRIC_domain"/>
</dbReference>
<dbReference type="Proteomes" id="UP001608902">
    <property type="component" value="Unassembled WGS sequence"/>
</dbReference>